<evidence type="ECO:0008006" key="4">
    <source>
        <dbReference type="Google" id="ProtNLM"/>
    </source>
</evidence>
<feature type="transmembrane region" description="Helical" evidence="1">
    <location>
        <begin position="73"/>
        <end position="97"/>
    </location>
</feature>
<accession>A0ABR6W2S3</accession>
<feature type="transmembrane region" description="Helical" evidence="1">
    <location>
        <begin position="20"/>
        <end position="39"/>
    </location>
</feature>
<name>A0ABR6W2S3_9BACT</name>
<keyword evidence="1" id="KW-0812">Transmembrane</keyword>
<reference evidence="2 3" key="1">
    <citation type="submission" date="2019-06" db="EMBL/GenBank/DDBJ databases">
        <title>Spirosoma utsteinense sp. nov. isolated from Antarctic ice-free soils.</title>
        <authorList>
            <person name="Tahon G."/>
        </authorList>
    </citation>
    <scope>NUCLEOTIDE SEQUENCE [LARGE SCALE GENOMIC DNA]</scope>
    <source>
        <strain evidence="2 3">LMG 31447</strain>
    </source>
</reference>
<keyword evidence="1" id="KW-1133">Transmembrane helix</keyword>
<evidence type="ECO:0000256" key="1">
    <source>
        <dbReference type="SAM" id="Phobius"/>
    </source>
</evidence>
<dbReference type="RefSeq" id="WP_235985328.1">
    <property type="nucleotide sequence ID" value="NZ_VFIA01000004.1"/>
</dbReference>
<evidence type="ECO:0000313" key="3">
    <source>
        <dbReference type="Proteomes" id="UP000700732"/>
    </source>
</evidence>
<protein>
    <recommendedName>
        <fullName evidence="4">DUF1772 domain-containing protein</fullName>
    </recommendedName>
</protein>
<gene>
    <name evidence="2" type="ORF">FH603_895</name>
</gene>
<proteinExistence type="predicted"/>
<dbReference type="EMBL" id="VFIA01000004">
    <property type="protein sequence ID" value="MBC3790406.1"/>
    <property type="molecule type" value="Genomic_DNA"/>
</dbReference>
<feature type="transmembrane region" description="Helical" evidence="1">
    <location>
        <begin position="144"/>
        <end position="171"/>
    </location>
</feature>
<sequence length="175" mass="19437">MVPLYLPADLATDMMNHPAEILLVLFILNLGTAFGAGLYETRIIIPLWFHKVAGAGYRVNMEAMHDIETGRKFWAFVTTVPLTLLTLANLTMAWQSLQPGQAWWFGAALITLVERIGTFAFFIPTAIKLQQANRLPDSVVTRLAGLWITLNYIRIALTLMAWVAALAALSIRSGH</sequence>
<evidence type="ECO:0000313" key="2">
    <source>
        <dbReference type="EMBL" id="MBC3790406.1"/>
    </source>
</evidence>
<dbReference type="Proteomes" id="UP000700732">
    <property type="component" value="Unassembled WGS sequence"/>
</dbReference>
<organism evidence="2 3">
    <name type="scientific">Spirosoma utsteinense</name>
    <dbReference type="NCBI Taxonomy" id="2585773"/>
    <lineage>
        <taxon>Bacteria</taxon>
        <taxon>Pseudomonadati</taxon>
        <taxon>Bacteroidota</taxon>
        <taxon>Cytophagia</taxon>
        <taxon>Cytophagales</taxon>
        <taxon>Cytophagaceae</taxon>
        <taxon>Spirosoma</taxon>
    </lineage>
</organism>
<feature type="transmembrane region" description="Helical" evidence="1">
    <location>
        <begin position="103"/>
        <end position="123"/>
    </location>
</feature>
<keyword evidence="3" id="KW-1185">Reference proteome</keyword>
<keyword evidence="1" id="KW-0472">Membrane</keyword>
<comment type="caution">
    <text evidence="2">The sequence shown here is derived from an EMBL/GenBank/DDBJ whole genome shotgun (WGS) entry which is preliminary data.</text>
</comment>